<dbReference type="InterPro" id="IPR043451">
    <property type="entry name" value="Myocardin-like"/>
</dbReference>
<dbReference type="GO" id="GO:0003713">
    <property type="term" value="F:transcription coactivator activity"/>
    <property type="evidence" value="ECO:0007669"/>
    <property type="project" value="TreeGrafter"/>
</dbReference>
<name>A0A6G1QDE6_CHAAH</name>
<dbReference type="InterPro" id="IPR036361">
    <property type="entry name" value="SAP_dom_sf"/>
</dbReference>
<gene>
    <name evidence="4" type="ORF">EXN66_Car016116</name>
</gene>
<accession>A0A6G1QDE6</accession>
<feature type="region of interest" description="Disordered" evidence="2">
    <location>
        <begin position="247"/>
        <end position="311"/>
    </location>
</feature>
<dbReference type="PANTHER" id="PTHR22793:SF6">
    <property type="entry name" value="MYOCARDIN-RELATED TRANSCRIPTION FACTOR A"/>
    <property type="match status" value="1"/>
</dbReference>
<evidence type="ECO:0000256" key="2">
    <source>
        <dbReference type="SAM" id="MobiDB-lite"/>
    </source>
</evidence>
<dbReference type="Proteomes" id="UP000503349">
    <property type="component" value="Chromosome 15"/>
</dbReference>
<dbReference type="Gene3D" id="1.10.720.30">
    <property type="entry name" value="SAP domain"/>
    <property type="match status" value="1"/>
</dbReference>
<feature type="region of interest" description="Disordered" evidence="2">
    <location>
        <begin position="557"/>
        <end position="582"/>
    </location>
</feature>
<sequence length="898" mass="99807">MIRKHILAETSAEAEQLQLKRARLVINLNDKGSHWPGPMELIHKNIPPIHSSIKQDITETEITKTSGERPSCDDLVPSEHSGTHSPLNLVPLSCPPEKLAGRTIPSLTQTKSNLRCPAHTHKKHVLHGPKIKKLKYHQYIPPEQKGDKQPPPLLDSSYTHILQQQQQQRQLFLQLQILSEQQQHNISHPPLPAPSKPMKDQLNKMKVAQLKSELKLRSLPVYGNKNDLVGRLRAYEELNGGCDITSSPTAGGIEWPAARGARKSSRTASPNTTSQELFQRSSITPQPADANRSRTPPTTTQQPMACSGTVSSPPISLIPCVQQPAAKSPEDSSFSSDPLGEMACSVSRLSTDIKEEHPCSTPSPCQVSLKPAFLRKHCPGSSAAHTSRTTAPVLTVDKDKMLREKDKQIEELTRELRQKQKLVEVLKMQLEIGKRGGRVKQERCSYGHSPLSAPPSSMDAAKLTVKQEAVEAEEVVPETTLRSPDTCGHPQLLMQEAPKPIQLQLQINPEPISAHTRREEPDCLQQTTLRPTQQRATEKLRLQQQHNIHETLENLQHLQTSRKQQQHGQSKKHLQQMQLKKQTSSLKQQIKVQGLINQPQQIQIQIKLKQQQVLIPKNPQLQQVSDDSNPTLVTDSNRNRFLIELTSHVTEKQRTNALKTTNYLPLQAHSAGVQVSVDQQQAAAQCLSAPPGLKPFFKAPSGKNTLSPSSQTDTEAGEDFIDLILQTKEVPTVFKPEPDLSLDCLSPNSSTFSSSPLQLSHSPLISPSCDTAQLQSEPERLVDPTEDKQHHSNTACMEDWDSTMEKPLLGEEPGGLLVLIDDFHSQMLCSPSLPDYPPSPMDTFHMVAEAEQKLNFNDWLDLTMGGDTHEETSTLDPLGPQTPCGIFSADFLDNYIME</sequence>
<dbReference type="GO" id="GO:0045944">
    <property type="term" value="P:positive regulation of transcription by RNA polymerase II"/>
    <property type="evidence" value="ECO:0007669"/>
    <property type="project" value="TreeGrafter"/>
</dbReference>
<proteinExistence type="predicted"/>
<dbReference type="PROSITE" id="PS50800">
    <property type="entry name" value="SAP"/>
    <property type="match status" value="1"/>
</dbReference>
<keyword evidence="5" id="KW-1185">Reference proteome</keyword>
<evidence type="ECO:0000313" key="5">
    <source>
        <dbReference type="Proteomes" id="UP000503349"/>
    </source>
</evidence>
<feature type="region of interest" description="Disordered" evidence="2">
    <location>
        <begin position="63"/>
        <end position="90"/>
    </location>
</feature>
<dbReference type="Pfam" id="PF02037">
    <property type="entry name" value="SAP"/>
    <property type="match status" value="1"/>
</dbReference>
<dbReference type="GO" id="GO:0051145">
    <property type="term" value="P:smooth muscle cell differentiation"/>
    <property type="evidence" value="ECO:0007669"/>
    <property type="project" value="TreeGrafter"/>
</dbReference>
<dbReference type="PANTHER" id="PTHR22793">
    <property type="entry name" value="MYOCARDIN-RELATED TRANSCRIPTION FACTOR-RELATED"/>
    <property type="match status" value="1"/>
</dbReference>
<dbReference type="GO" id="GO:0005634">
    <property type="term" value="C:nucleus"/>
    <property type="evidence" value="ECO:0007669"/>
    <property type="project" value="TreeGrafter"/>
</dbReference>
<feature type="domain" description="SAP" evidence="3">
    <location>
        <begin position="202"/>
        <end position="236"/>
    </location>
</feature>
<dbReference type="EMBL" id="CM015726">
    <property type="protein sequence ID" value="KAF3700429.1"/>
    <property type="molecule type" value="Genomic_DNA"/>
</dbReference>
<feature type="compositionally biased region" description="Polar residues" evidence="2">
    <location>
        <begin position="266"/>
        <end position="285"/>
    </location>
</feature>
<protein>
    <submittedName>
        <fullName evidence="4">MKL/myocardin-like protein 2 Megakaryoblastic leukemia 2 Myocardin-related transcription factor B</fullName>
    </submittedName>
</protein>
<evidence type="ECO:0000256" key="1">
    <source>
        <dbReference type="SAM" id="Coils"/>
    </source>
</evidence>
<dbReference type="InterPro" id="IPR003034">
    <property type="entry name" value="SAP_dom"/>
</dbReference>
<feature type="compositionally biased region" description="Polar residues" evidence="2">
    <location>
        <begin position="557"/>
        <end position="568"/>
    </location>
</feature>
<feature type="region of interest" description="Disordered" evidence="2">
    <location>
        <begin position="773"/>
        <end position="793"/>
    </location>
</feature>
<evidence type="ECO:0000313" key="4">
    <source>
        <dbReference type="EMBL" id="KAF3700429.1"/>
    </source>
</evidence>
<reference evidence="4 5" key="1">
    <citation type="submission" date="2019-02" db="EMBL/GenBank/DDBJ databases">
        <title>Opniocepnalus argus genome.</title>
        <authorList>
            <person name="Zhou C."/>
            <person name="Xiao S."/>
        </authorList>
    </citation>
    <scope>NUCLEOTIDE SEQUENCE [LARGE SCALE GENOMIC DNA]</scope>
    <source>
        <strain evidence="4">OARG1902GOOAL</strain>
        <tissue evidence="4">Muscle</tissue>
    </source>
</reference>
<reference evidence="5" key="2">
    <citation type="submission" date="2019-02" db="EMBL/GenBank/DDBJ databases">
        <title>Opniocepnalus argus Var Kimnra genome.</title>
        <authorList>
            <person name="Zhou C."/>
            <person name="Xiao S."/>
        </authorList>
    </citation>
    <scope>NUCLEOTIDE SEQUENCE [LARGE SCALE GENOMIC DNA]</scope>
</reference>
<feature type="compositionally biased region" description="Basic and acidic residues" evidence="2">
    <location>
        <begin position="777"/>
        <end position="790"/>
    </location>
</feature>
<evidence type="ECO:0000259" key="3">
    <source>
        <dbReference type="PROSITE" id="PS50800"/>
    </source>
</evidence>
<organism evidence="4 5">
    <name type="scientific">Channa argus</name>
    <name type="common">Northern snakehead</name>
    <name type="synonym">Ophicephalus argus</name>
    <dbReference type="NCBI Taxonomy" id="215402"/>
    <lineage>
        <taxon>Eukaryota</taxon>
        <taxon>Metazoa</taxon>
        <taxon>Chordata</taxon>
        <taxon>Craniata</taxon>
        <taxon>Vertebrata</taxon>
        <taxon>Euteleostomi</taxon>
        <taxon>Actinopterygii</taxon>
        <taxon>Neopterygii</taxon>
        <taxon>Teleostei</taxon>
        <taxon>Neoteleostei</taxon>
        <taxon>Acanthomorphata</taxon>
        <taxon>Anabantaria</taxon>
        <taxon>Anabantiformes</taxon>
        <taxon>Channoidei</taxon>
        <taxon>Channidae</taxon>
        <taxon>Channa</taxon>
    </lineage>
</organism>
<dbReference type="SUPFAM" id="SSF68906">
    <property type="entry name" value="SAP domain"/>
    <property type="match status" value="1"/>
</dbReference>
<keyword evidence="1" id="KW-0175">Coiled coil</keyword>
<dbReference type="Gene3D" id="6.10.150.10">
    <property type="match status" value="1"/>
</dbReference>
<dbReference type="AlphaFoldDB" id="A0A6G1QDE6"/>
<feature type="coiled-coil region" evidence="1">
    <location>
        <begin position="402"/>
        <end position="429"/>
    </location>
</feature>
<dbReference type="SMART" id="SM00513">
    <property type="entry name" value="SAP"/>
    <property type="match status" value="1"/>
</dbReference>